<evidence type="ECO:0000313" key="9">
    <source>
        <dbReference type="Proteomes" id="UP001392437"/>
    </source>
</evidence>
<evidence type="ECO:0000256" key="2">
    <source>
        <dbReference type="ARBA" id="ARBA00022692"/>
    </source>
</evidence>
<evidence type="ECO:0000259" key="7">
    <source>
        <dbReference type="Pfam" id="PF20877"/>
    </source>
</evidence>
<evidence type="ECO:0000256" key="4">
    <source>
        <dbReference type="ARBA" id="ARBA00023136"/>
    </source>
</evidence>
<evidence type="ECO:0000256" key="5">
    <source>
        <dbReference type="SAM" id="Phobius"/>
    </source>
</evidence>
<feature type="transmembrane region" description="Helical" evidence="5">
    <location>
        <begin position="244"/>
        <end position="261"/>
    </location>
</feature>
<comment type="caution">
    <text evidence="8">The sequence shown here is derived from an EMBL/GenBank/DDBJ whole genome shotgun (WGS) entry which is preliminary data.</text>
</comment>
<protein>
    <submittedName>
        <fullName evidence="8">Calcium-activated chloride channel-domain-containing protein</fullName>
    </submittedName>
</protein>
<dbReference type="GO" id="GO:0016020">
    <property type="term" value="C:membrane"/>
    <property type="evidence" value="ECO:0007669"/>
    <property type="project" value="UniProtKB-SubCell"/>
</dbReference>
<feature type="transmembrane region" description="Helical" evidence="5">
    <location>
        <begin position="533"/>
        <end position="552"/>
    </location>
</feature>
<feature type="transmembrane region" description="Helical" evidence="5">
    <location>
        <begin position="220"/>
        <end position="238"/>
    </location>
</feature>
<feature type="domain" description="Anoctamin alpha-beta plait" evidence="7">
    <location>
        <begin position="27"/>
        <end position="151"/>
    </location>
</feature>
<feature type="transmembrane region" description="Helical" evidence="5">
    <location>
        <begin position="317"/>
        <end position="337"/>
    </location>
</feature>
<evidence type="ECO:0000313" key="8">
    <source>
        <dbReference type="EMBL" id="KAK8095490.1"/>
    </source>
</evidence>
<dbReference type="Proteomes" id="UP001392437">
    <property type="component" value="Unassembled WGS sequence"/>
</dbReference>
<dbReference type="InterPro" id="IPR049452">
    <property type="entry name" value="Anoctamin_TM"/>
</dbReference>
<accession>A0AAW0Q7K2</accession>
<reference evidence="8 9" key="1">
    <citation type="submission" date="2023-01" db="EMBL/GenBank/DDBJ databases">
        <title>Analysis of 21 Apiospora genomes using comparative genomics revels a genus with tremendous synthesis potential of carbohydrate active enzymes and secondary metabolites.</title>
        <authorList>
            <person name="Sorensen T."/>
        </authorList>
    </citation>
    <scope>NUCLEOTIDE SEQUENCE [LARGE SCALE GENOMIC DNA]</scope>
    <source>
        <strain evidence="8 9">CBS 117206</strain>
    </source>
</reference>
<evidence type="ECO:0000259" key="6">
    <source>
        <dbReference type="Pfam" id="PF04547"/>
    </source>
</evidence>
<dbReference type="PANTHER" id="PTHR12308">
    <property type="entry name" value="ANOCTAMIN"/>
    <property type="match status" value="1"/>
</dbReference>
<dbReference type="GO" id="GO:0005254">
    <property type="term" value="F:chloride channel activity"/>
    <property type="evidence" value="ECO:0007669"/>
    <property type="project" value="TreeGrafter"/>
</dbReference>
<keyword evidence="2 5" id="KW-0812">Transmembrane</keyword>
<dbReference type="EMBL" id="JAQQWP010000011">
    <property type="protein sequence ID" value="KAK8095490.1"/>
    <property type="molecule type" value="Genomic_DNA"/>
</dbReference>
<proteinExistence type="predicted"/>
<dbReference type="Pfam" id="PF20877">
    <property type="entry name" value="Anoctamin_N"/>
    <property type="match status" value="1"/>
</dbReference>
<dbReference type="InterPro" id="IPR007632">
    <property type="entry name" value="Anoctamin"/>
</dbReference>
<comment type="subcellular location">
    <subcellularLocation>
        <location evidence="1">Membrane</location>
        <topology evidence="1">Multi-pass membrane protein</topology>
    </subcellularLocation>
</comment>
<dbReference type="PANTHER" id="PTHR12308:SF73">
    <property type="entry name" value="ANOCTAMIN"/>
    <property type="match status" value="1"/>
</dbReference>
<keyword evidence="4 5" id="KW-0472">Membrane</keyword>
<name>A0AAW0Q7K2_9PEZI</name>
<keyword evidence="3 5" id="KW-1133">Transmembrane helix</keyword>
<dbReference type="InterPro" id="IPR049456">
    <property type="entry name" value="Anoctamin_N_fung"/>
</dbReference>
<gene>
    <name evidence="8" type="ORF">PG999_013512</name>
</gene>
<sequence length="740" mass="84870">MSEMFSFKRQGTFGDRDQSILHRTFHDKYVVHYDFSDVDDETAKEEFSTLVADLEEAGLQTEVRAGADHSLLVFVRAPTELLNDEMHKSRVKDWLWGITSEQPQVGRRDQRHALERTFEAEGVLSVYHLVNWQKEQGGAAITPGYGKWTNVKSIFPIHNGPANKELLKHLSQKMFLTKEDFDKIRDLFGAKVCSAPSQSSPDTNRIGCCQVAFYFAYMQTYLLFLTFPAVTGILAWAFLPKYSLVYAIVTLLGCTIFLEYWKIQQDDLSIRWNVRGVGSLKQNRPKYHYEKVIVDSAGRKKHYYPRWKAILRQLAQIPFFALAVLVLGLTITAVYAMEIILSEAYQGPYQSYLEYVPTLVLAACLPYTRSFLEDVATALADFENHRTADYYEMSVTQKTFVLSFIVQYFPILLTAFVYVPLGGKLVPYLQTHLPGYVGQKLNGDTDRLRNEVIALTVTGQVSDMFEEMVMPYLMHKLRGWWHQYKFWNSNHGAFQALAPDDPAEEPFLRSVRQQASLEPYNVQDDISEMVIQFGYLALFAPVWPLVSVGFFINNLIELRSDFLKICLEHQRPHPIRMDGIGPWMNSLDSLTWMGSICTAAIVHMFGTQATGHGGTTLLDRWGGVTWWSLPITIFLSEHIFLLLRWVVRLVLQKVGSEQIRRERNERYTARKKHLEDLEQASKTRNALDVGLMERRKSVRMADPDLFWTKQAREGVSDIVGVKLIEALGRTRNGGLPTKED</sequence>
<keyword evidence="9" id="KW-1185">Reference proteome</keyword>
<feature type="transmembrane region" description="Helical" evidence="5">
    <location>
        <begin position="627"/>
        <end position="651"/>
    </location>
</feature>
<dbReference type="GO" id="GO:0032541">
    <property type="term" value="C:cortical endoplasmic reticulum"/>
    <property type="evidence" value="ECO:0007669"/>
    <property type="project" value="TreeGrafter"/>
</dbReference>
<dbReference type="AlphaFoldDB" id="A0AAW0Q7K2"/>
<evidence type="ECO:0000256" key="1">
    <source>
        <dbReference type="ARBA" id="ARBA00004141"/>
    </source>
</evidence>
<feature type="domain" description="Anoctamin transmembrane" evidence="6">
    <location>
        <begin position="210"/>
        <end position="665"/>
    </location>
</feature>
<feature type="transmembrane region" description="Helical" evidence="5">
    <location>
        <begin position="400"/>
        <end position="421"/>
    </location>
</feature>
<dbReference type="Pfam" id="PF04547">
    <property type="entry name" value="Anoctamin"/>
    <property type="match status" value="1"/>
</dbReference>
<evidence type="ECO:0000256" key="3">
    <source>
        <dbReference type="ARBA" id="ARBA00022989"/>
    </source>
</evidence>
<organism evidence="8 9">
    <name type="scientific">Apiospora kogelbergensis</name>
    <dbReference type="NCBI Taxonomy" id="1337665"/>
    <lineage>
        <taxon>Eukaryota</taxon>
        <taxon>Fungi</taxon>
        <taxon>Dikarya</taxon>
        <taxon>Ascomycota</taxon>
        <taxon>Pezizomycotina</taxon>
        <taxon>Sordariomycetes</taxon>
        <taxon>Xylariomycetidae</taxon>
        <taxon>Amphisphaeriales</taxon>
        <taxon>Apiosporaceae</taxon>
        <taxon>Apiospora</taxon>
    </lineage>
</organism>